<keyword evidence="1" id="KW-0812">Transmembrane</keyword>
<dbReference type="eggNOG" id="arCOG07272">
    <property type="taxonomic scope" value="Archaea"/>
</dbReference>
<dbReference type="PROSITE" id="PS50890">
    <property type="entry name" value="PUA"/>
    <property type="match status" value="1"/>
</dbReference>
<dbReference type="Pfam" id="PF08308">
    <property type="entry name" value="PEGA"/>
    <property type="match status" value="1"/>
</dbReference>
<gene>
    <name evidence="3" type="ORF">ACAM_0471</name>
</gene>
<dbReference type="KEGG" id="acj:ACAM_0471"/>
<reference evidence="3 4" key="1">
    <citation type="journal article" date="2013" name="Appl. Environ. Microbiol.">
        <title>Variation of the Virus-Related Elements within Syntenic Genomes of the Hyperthermophilic Archaeon Aeropyrum.</title>
        <authorList>
            <person name="Daifuku T."/>
            <person name="Yoshida T."/>
            <person name="Kitamura T."/>
            <person name="Kawaichi S."/>
            <person name="Inoue T."/>
            <person name="Nomura K."/>
            <person name="Yoshida Y."/>
            <person name="Kuno S."/>
            <person name="Sako Y."/>
        </authorList>
    </citation>
    <scope>NUCLEOTIDE SEQUENCE [LARGE SCALE GENOMIC DNA]</scope>
    <source>
        <strain evidence="3 4">SY1</strain>
    </source>
</reference>
<accession>U3TD32</accession>
<dbReference type="SUPFAM" id="SSF49464">
    <property type="entry name" value="Carboxypeptidase regulatory domain-like"/>
    <property type="match status" value="1"/>
</dbReference>
<keyword evidence="4" id="KW-1185">Reference proteome</keyword>
<dbReference type="RefSeq" id="WP_022541216.1">
    <property type="nucleotide sequence ID" value="NC_022521.1"/>
</dbReference>
<evidence type="ECO:0000259" key="2">
    <source>
        <dbReference type="Pfam" id="PF08308"/>
    </source>
</evidence>
<keyword evidence="1" id="KW-1133">Transmembrane helix</keyword>
<protein>
    <recommendedName>
        <fullName evidence="2">PEGA domain-containing protein</fullName>
    </recommendedName>
</protein>
<dbReference type="EMBL" id="AP012489">
    <property type="protein sequence ID" value="BAN89940.1"/>
    <property type="molecule type" value="Genomic_DNA"/>
</dbReference>
<dbReference type="InterPro" id="IPR008969">
    <property type="entry name" value="CarboxyPept-like_regulatory"/>
</dbReference>
<evidence type="ECO:0000313" key="4">
    <source>
        <dbReference type="Proteomes" id="UP000016887"/>
    </source>
</evidence>
<proteinExistence type="predicted"/>
<evidence type="ECO:0000313" key="3">
    <source>
        <dbReference type="EMBL" id="BAN89940.1"/>
    </source>
</evidence>
<dbReference type="GeneID" id="17109942"/>
<dbReference type="Gene3D" id="2.60.40.1120">
    <property type="entry name" value="Carboxypeptidase-like, regulatory domain"/>
    <property type="match status" value="2"/>
</dbReference>
<dbReference type="SUPFAM" id="SSF50998">
    <property type="entry name" value="Quinoprotein alcohol dehydrogenase-like"/>
    <property type="match status" value="1"/>
</dbReference>
<feature type="domain" description="PEGA" evidence="2">
    <location>
        <begin position="885"/>
        <end position="913"/>
    </location>
</feature>
<dbReference type="Pfam" id="PF13620">
    <property type="entry name" value="CarboxypepD_reg"/>
    <property type="match status" value="1"/>
</dbReference>
<sequence>MSKNSFINLRQLLLALAILAILALASSPPLSASPGEAPQQGLIAGEELEGFYTRVYGLRGYSLPGGVTVQLSAYSEGRGLLVAAGSSPGLGSLVMGVDMGSKSLSWSQALVGDPTELAIDGSTGSWAAVGTSSGEVAVINLDNPSVRADFYTASRLGVSSLLVWDGGGSPRIVAVDGGGAAYLADPTLDGWVEFSPTGGGGVEHGFASPPVAGVLGDKAVSPTGQWSLGTTASLILGALQKGSTVSNTSDSYYEGLDARVSGLLFYKTPSGAILPATPQEIFDSDRGVLTRYTLYMASTPGQGLRILVPPSWSGLGVEEGYVDDYTGLAVLPSEVLDALVPATDQTLLFLYTESTYLVDEQGNEKLLSTTCYAAETPLDPEPGSHVDLDIVIMEFVSDADSLETCIDVLGLERGVKPLQPLLNITLETSQASFSYVDDTWMAWLPLPEDLEADGLAGATVAEVYTPLNPVFDGFSKLLLVGSGQGFLHIYYLDDKGYPARGKPAPQSIYLGGAPTEVEIAGGGGVIYVGTSSGHVYMLKYRQETGLYTISHALSVDESPITSILNLETHIIAASQQGILQAVDVESWEPLWRNLPGFKGVDTGLSNPVIVSVTAEPAVIVSLGGGSVYTFESPAFDLNPVILDFTVTLETVSGAREVSPGDLGVEAGGSRAVIRGPGGGVFAVDQGVWDRGSITLYVPRGEYTIEVELPGLGSLYRDVEVLQPLVLDSIEVRLREVAVEALVPETPPTPEYREAYDLYSGPIGGVELTLTPTSSTPETLGYRPSPLQVEAVTGEDGRAAAIVWSGVEYSVDGSSPIVSSVEGSIAAEGLGPFTVEATLRVYPLDIAIYDAEAYQAGVPFTIKPGSITISTPTGRSTQVERPGDTVRVYLPPGTYTLTVEAPGYSPAEAQVTLGQAAAAVSVLMEPTDNEVTVRAVLQDPTGLFIGSVKGARIVFTLEEPDLGYSVEVDTGEEGEAQVTLRSGVYRVEVEHHILGRVVYSGVEIVSSGSLDMPIPAGPSKLSISMVDGELGVEAPGGFIVTVTYLLTGESRSFTTRSSGMELELPEGLYRILVSSLEGYYEEAEASVSLEAGAEEAVTLSLEPVKIPLVVNAVYNDPIGVAVGGVGGALVVATPLETPVQVGQEVETTDSQGRAVFLLRPGVYKVEVTHPYTEEAVLEIDLFKASRSGVEVRLGLKPLYGEVEITLLDSDLGVELPSAILNIVWQGYSQSSQKTLNVEGGTITITLPFGSYILEAELPGYYTPRMHSLTLSQDRVFVSLTLDPIVVDVKVNIFYSSSTAVIGAAEITLPPTPAGLASVTLRPDDPILKALGVDPISTVADETGVAEVSVRAGSYIVEAEAGGSVAGSRAFIGAETTALSISIKPKAHPVELAGFDPDLGVERGVIEGARAVLRMFNGVELEEPLQFTLPVKAILPQGVYTLEVSAEGYPVSTVEITVESPGAVYVPIEPLKVDVAFTVSADVSGEAVPVLWGTLILDHTEIEEEKPFEVEITQGSGEARLRPGLYRAEYRVEVGGVEVSVDAGNILVPEEGGGVEVVIKPPLAAVKVAALDSEFSVRLPEFSVSYTYLGPFGQLEGVVEGAKGEAVLQLPPGRASLEVGALGFRPASLSLEIAGDVELEVEMEPIVFGIAVSLADPDGNPVEEEVELVLKHTTLPLELRARGEGPILRLEGVRPGNYIAEVNVVSEESLLADTQLRITVTQEGAVVPGVLTVEYKRLTVELWLLDALTGEPIGFPYIVELERQAPEGGLSYSVETVVRGKAVLSLPPGTYKASLSPEAGQSYYRVDTAFSFTVLKPGKVELRISPIMYTVTVLVVDDRGSPQQGALVRVLSEEGVEVASGLTDGSGSFTFQAPYGIYIVNAEKPGYRESTGTIQVPQSTTLTITLNPGPLVLLQRYGPIAVGFIGLAALAAGIYRIRERIARRLLEEEEYF</sequence>
<organism evidence="3 4">
    <name type="scientific">Aeropyrum camini SY1 = JCM 12091</name>
    <dbReference type="NCBI Taxonomy" id="1198449"/>
    <lineage>
        <taxon>Archaea</taxon>
        <taxon>Thermoproteota</taxon>
        <taxon>Thermoprotei</taxon>
        <taxon>Desulfurococcales</taxon>
        <taxon>Desulfurococcaceae</taxon>
        <taxon>Aeropyrum</taxon>
    </lineage>
</organism>
<evidence type="ECO:0000256" key="1">
    <source>
        <dbReference type="SAM" id="Phobius"/>
    </source>
</evidence>
<dbReference type="Proteomes" id="UP000016887">
    <property type="component" value="Chromosome"/>
</dbReference>
<dbReference type="InterPro" id="IPR011047">
    <property type="entry name" value="Quinoprotein_ADH-like_sf"/>
</dbReference>
<keyword evidence="1" id="KW-0472">Membrane</keyword>
<dbReference type="InterPro" id="IPR013229">
    <property type="entry name" value="PEGA"/>
</dbReference>
<feature type="transmembrane region" description="Helical" evidence="1">
    <location>
        <begin position="1915"/>
        <end position="1933"/>
    </location>
</feature>
<dbReference type="STRING" id="1198449.ACAM_0471"/>
<name>U3TD32_9CREN</name>